<keyword evidence="2" id="KW-1133">Transmembrane helix</keyword>
<accession>A0ABZ2TDK6</accession>
<protein>
    <recommendedName>
        <fullName evidence="5">DoxX family protein</fullName>
    </recommendedName>
</protein>
<evidence type="ECO:0000256" key="1">
    <source>
        <dbReference type="SAM" id="MobiDB-lite"/>
    </source>
</evidence>
<keyword evidence="4" id="KW-1185">Reference proteome</keyword>
<feature type="transmembrane region" description="Helical" evidence="2">
    <location>
        <begin position="12"/>
        <end position="36"/>
    </location>
</feature>
<keyword evidence="2" id="KW-0812">Transmembrane</keyword>
<proteinExistence type="predicted"/>
<evidence type="ECO:0000313" key="3">
    <source>
        <dbReference type="EMBL" id="WYK17824.1"/>
    </source>
</evidence>
<name>A0ABZ2TDK6_9RHOB</name>
<evidence type="ECO:0008006" key="5">
    <source>
        <dbReference type="Google" id="ProtNLM"/>
    </source>
</evidence>
<sequence length="240" mass="26721">MTPRTQTWLDHTGLNLIRIVVGSYFVAISMGLITGFEPTALFIVYSNPVLADLLGTMVLFSLTVIYMTGWQLRLSCLALALFVLSSSLVQNFLLPQAGTISDFWRDLTMVCAVLLSYSSLRRSEIRKAALIGRHRIAGPRRLGHKIVPRRVTLDETARATSRPMQDIPMLMAAPSDMPRPEVEDARAAVPEAFDLKAVQFETTRKPDSEDDLTNAPGKLDLLSDDDPEKSKEQENIFTVL</sequence>
<organism evidence="3 4">
    <name type="scientific">Roseovarius rhodophyticola</name>
    <dbReference type="NCBI Taxonomy" id="3080827"/>
    <lineage>
        <taxon>Bacteria</taxon>
        <taxon>Pseudomonadati</taxon>
        <taxon>Pseudomonadota</taxon>
        <taxon>Alphaproteobacteria</taxon>
        <taxon>Rhodobacterales</taxon>
        <taxon>Roseobacteraceae</taxon>
        <taxon>Roseovarius</taxon>
    </lineage>
</organism>
<reference evidence="3 4" key="1">
    <citation type="submission" date="2024-02" db="EMBL/GenBank/DDBJ databases">
        <title>Roseovarius strain W115 nov., isolated from a marine algae.</title>
        <authorList>
            <person name="Lee M.W."/>
            <person name="Lee J.K."/>
            <person name="Kim J.M."/>
            <person name="Choi D.G."/>
            <person name="Baek J.H."/>
            <person name="Bayburt H."/>
            <person name="Jung J.J."/>
            <person name="Han D.M."/>
            <person name="Jeon C.O."/>
        </authorList>
    </citation>
    <scope>NUCLEOTIDE SEQUENCE [LARGE SCALE GENOMIC DNA]</scope>
    <source>
        <strain evidence="3 4">W115</strain>
    </source>
</reference>
<feature type="transmembrane region" description="Helical" evidence="2">
    <location>
        <begin position="42"/>
        <end position="67"/>
    </location>
</feature>
<evidence type="ECO:0000313" key="4">
    <source>
        <dbReference type="Proteomes" id="UP001281305"/>
    </source>
</evidence>
<evidence type="ECO:0000256" key="2">
    <source>
        <dbReference type="SAM" id="Phobius"/>
    </source>
</evidence>
<gene>
    <name evidence="3" type="ORF">RZS32_015710</name>
</gene>
<keyword evidence="2" id="KW-0472">Membrane</keyword>
<feature type="transmembrane region" description="Helical" evidence="2">
    <location>
        <begin position="74"/>
        <end position="97"/>
    </location>
</feature>
<dbReference type="RefSeq" id="WP_317054509.1">
    <property type="nucleotide sequence ID" value="NZ_CP146606.1"/>
</dbReference>
<dbReference type="Proteomes" id="UP001281305">
    <property type="component" value="Chromosome"/>
</dbReference>
<dbReference type="EMBL" id="CP146606">
    <property type="protein sequence ID" value="WYK17824.1"/>
    <property type="molecule type" value="Genomic_DNA"/>
</dbReference>
<feature type="region of interest" description="Disordered" evidence="1">
    <location>
        <begin position="200"/>
        <end position="240"/>
    </location>
</feature>